<evidence type="ECO:0000313" key="4">
    <source>
        <dbReference type="Proteomes" id="UP000611640"/>
    </source>
</evidence>
<accession>A0A7R7HVI1</accession>
<evidence type="ECO:0000256" key="2">
    <source>
        <dbReference type="SAM" id="Phobius"/>
    </source>
</evidence>
<keyword evidence="4" id="KW-1185">Reference proteome</keyword>
<keyword evidence="2" id="KW-0472">Membrane</keyword>
<dbReference type="SUPFAM" id="SSF50494">
    <property type="entry name" value="Trypsin-like serine proteases"/>
    <property type="match status" value="1"/>
</dbReference>
<feature type="compositionally biased region" description="Polar residues" evidence="1">
    <location>
        <begin position="17"/>
        <end position="27"/>
    </location>
</feature>
<feature type="region of interest" description="Disordered" evidence="1">
    <location>
        <begin position="151"/>
        <end position="189"/>
    </location>
</feature>
<feature type="transmembrane region" description="Helical" evidence="2">
    <location>
        <begin position="56"/>
        <end position="81"/>
    </location>
</feature>
<feature type="compositionally biased region" description="Low complexity" evidence="1">
    <location>
        <begin position="151"/>
        <end position="163"/>
    </location>
</feature>
<reference evidence="3 4" key="1">
    <citation type="submission" date="2020-08" db="EMBL/GenBank/DDBJ databases">
        <title>Whole genome shotgun sequence of Actinocatenispora thailandica NBRC 105041.</title>
        <authorList>
            <person name="Komaki H."/>
            <person name="Tamura T."/>
        </authorList>
    </citation>
    <scope>NUCLEOTIDE SEQUENCE [LARGE SCALE GENOMIC DNA]</scope>
    <source>
        <strain evidence="3 4">NBRC 105041</strain>
    </source>
</reference>
<sequence length="189" mass="19219">MPGQPVPGQPIGGPADTTGQFGATQQVPAYPGGYGASGWQQPGPYGPKPPSRARRWVAAGAAAVVLVLAGGVVGGVTVHALDGNTPMESTVVSSPVSVKGGSLADMVKQVKPSVVSLKVQSGQSGDEGSGVIISTNGMIVTNNHVVEAAAGATVRSRSRSTTAARRRRRSSDGIRPATSPWCRRRASRI</sequence>
<dbReference type="InterPro" id="IPR009003">
    <property type="entry name" value="Peptidase_S1_PA"/>
</dbReference>
<dbReference type="InterPro" id="IPR043504">
    <property type="entry name" value="Peptidase_S1_PA_chymotrypsin"/>
</dbReference>
<dbReference type="KEGG" id="atl:Athai_07210"/>
<dbReference type="EMBL" id="AP023355">
    <property type="protein sequence ID" value="BCJ33218.1"/>
    <property type="molecule type" value="Genomic_DNA"/>
</dbReference>
<feature type="region of interest" description="Disordered" evidence="1">
    <location>
        <begin position="1"/>
        <end position="52"/>
    </location>
</feature>
<evidence type="ECO:0000256" key="1">
    <source>
        <dbReference type="SAM" id="MobiDB-lite"/>
    </source>
</evidence>
<dbReference type="AlphaFoldDB" id="A0A7R7HVI1"/>
<dbReference type="Proteomes" id="UP000611640">
    <property type="component" value="Chromosome"/>
</dbReference>
<evidence type="ECO:0000313" key="3">
    <source>
        <dbReference type="EMBL" id="BCJ33218.1"/>
    </source>
</evidence>
<gene>
    <name evidence="3" type="ORF">Athai_07210</name>
</gene>
<organism evidence="3 4">
    <name type="scientific">Actinocatenispora thailandica</name>
    <dbReference type="NCBI Taxonomy" id="227318"/>
    <lineage>
        <taxon>Bacteria</taxon>
        <taxon>Bacillati</taxon>
        <taxon>Actinomycetota</taxon>
        <taxon>Actinomycetes</taxon>
        <taxon>Micromonosporales</taxon>
        <taxon>Micromonosporaceae</taxon>
        <taxon>Actinocatenispora</taxon>
    </lineage>
</organism>
<keyword evidence="2" id="KW-0812">Transmembrane</keyword>
<dbReference type="Gene3D" id="2.40.10.10">
    <property type="entry name" value="Trypsin-like serine proteases"/>
    <property type="match status" value="1"/>
</dbReference>
<keyword evidence="2" id="KW-1133">Transmembrane helix</keyword>
<protein>
    <recommendedName>
        <fullName evidence="5">Serine protease</fullName>
    </recommendedName>
</protein>
<evidence type="ECO:0008006" key="5">
    <source>
        <dbReference type="Google" id="ProtNLM"/>
    </source>
</evidence>
<proteinExistence type="predicted"/>
<name>A0A7R7HVI1_9ACTN</name>